<sequence>MSYLSIKTREKDLRKYVGTLEDAEKRSFLRTTSDLVVLDAKTLEEKHASCSRTRRFCRLIDPFVSFLRRHARAVDVIVQCDVSPSAIAWGCLRFLVEVFGSLNAYFRSLISMMEKLVNKLRFCQRYEEIYSDWKPFREALAEVYFDIITFLCKARRVFKSNGLKTFGKVLWTTFEGDFEEILDALSVHIEVLNEETKFAHRRLAHMDRRKDVMEWLAPVDTADDLMRRSKRRASETGEWMLQNDAYRDWRDFNDKEPALWIHGRPGSGKSMLCAKIVEDLQARASKGEGPAYFFFNKNEKTKTTLLSVVSSILSQLLGQMRMVPQSVLCAFESAANRGRTRMAMSDDPVKLLNEVVEHSPKTYVILDGLDECEEADSVLKEFLNLANFSGVRILCLSHDTTTIRKFLGKRPTIKLRTSLVRKDIDLYLRSEIEELASELGEKDLTELIFHRLAAGADGIFLWAYLMIQTLKDAPNREELELMTRRLPEGLGQIYDSILDDLRKQSEPTQVLASQLFLWVCCSTRPLSWPELRCALSFNEATNAFDQRRQPFKNAVLRVCSPLLEYDAEQDLFRPAHISVCEYLENKDRLSVPQGSSSGRSPHVIIAQTCLHYLALPAVADSIIVEPKRNPLSNYATLNWCHHLFQAPACDSLISSLQDFTSSASRRHIWTARWLLLQMAAWPLQRILKQQRAVQDWVKKNAPGGGLSPSFDVLEDIFGALLFLDNTSRSEETFGDVSSGLRIGHFERMMAVRDLARAYALAGRLKDAENWLESALREQQNKHGKNAPQTIWLLNSLGLILDQQSRFQLAVDTQSKALGIQKEKLPPNHMDTAWTISELGRIYRHLLKLGDAEWMHLQALRVLGSIFPEDDPQIVWNKNTLARTYRFQHRFEECLAIHEYAFATQQRSLGPEHAHTLWTLSDISRCQRDMGRLNDALESFLRVLDGRRMTLGAQHPDTLWSMNDVGLLLAMMGRNKEECGRRAFSKIGRTKMIATYSVSFPVLILNPRPSMIECHRLIFHTIPCL</sequence>
<accession>A0A6A6NSX1</accession>
<dbReference type="InterPro" id="IPR054471">
    <property type="entry name" value="GPIID_WHD"/>
</dbReference>
<organism evidence="3 4">
    <name type="scientific">Lineolata rhizophorae</name>
    <dbReference type="NCBI Taxonomy" id="578093"/>
    <lineage>
        <taxon>Eukaryota</taxon>
        <taxon>Fungi</taxon>
        <taxon>Dikarya</taxon>
        <taxon>Ascomycota</taxon>
        <taxon>Pezizomycotina</taxon>
        <taxon>Dothideomycetes</taxon>
        <taxon>Dothideomycetes incertae sedis</taxon>
        <taxon>Lineolatales</taxon>
        <taxon>Lineolataceae</taxon>
        <taxon>Lineolata</taxon>
    </lineage>
</organism>
<dbReference type="Gene3D" id="1.25.40.10">
    <property type="entry name" value="Tetratricopeptide repeat domain"/>
    <property type="match status" value="1"/>
</dbReference>
<evidence type="ECO:0000256" key="1">
    <source>
        <dbReference type="ARBA" id="ARBA00022737"/>
    </source>
</evidence>
<dbReference type="InterPro" id="IPR011990">
    <property type="entry name" value="TPR-like_helical_dom_sf"/>
</dbReference>
<dbReference type="InterPro" id="IPR007111">
    <property type="entry name" value="NACHT_NTPase"/>
</dbReference>
<dbReference type="PROSITE" id="PS50837">
    <property type="entry name" value="NACHT"/>
    <property type="match status" value="1"/>
</dbReference>
<dbReference type="Gene3D" id="3.40.50.300">
    <property type="entry name" value="P-loop containing nucleotide triphosphate hydrolases"/>
    <property type="match status" value="1"/>
</dbReference>
<dbReference type="Pfam" id="PF24883">
    <property type="entry name" value="NPHP3_N"/>
    <property type="match status" value="1"/>
</dbReference>
<dbReference type="InterPro" id="IPR027417">
    <property type="entry name" value="P-loop_NTPase"/>
</dbReference>
<dbReference type="EMBL" id="MU001689">
    <property type="protein sequence ID" value="KAF2454819.1"/>
    <property type="molecule type" value="Genomic_DNA"/>
</dbReference>
<proteinExistence type="predicted"/>
<dbReference type="AlphaFoldDB" id="A0A6A6NSX1"/>
<keyword evidence="1" id="KW-0677">Repeat</keyword>
<dbReference type="Proteomes" id="UP000799766">
    <property type="component" value="Unassembled WGS sequence"/>
</dbReference>
<dbReference type="InterPro" id="IPR056884">
    <property type="entry name" value="NPHP3-like_N"/>
</dbReference>
<dbReference type="Pfam" id="PF13424">
    <property type="entry name" value="TPR_12"/>
    <property type="match status" value="2"/>
</dbReference>
<dbReference type="Pfam" id="PF22939">
    <property type="entry name" value="WHD_GPIID"/>
    <property type="match status" value="1"/>
</dbReference>
<gene>
    <name evidence="3" type="ORF">BDY21DRAFT_423372</name>
</gene>
<reference evidence="3" key="1">
    <citation type="journal article" date="2020" name="Stud. Mycol.">
        <title>101 Dothideomycetes genomes: a test case for predicting lifestyles and emergence of pathogens.</title>
        <authorList>
            <person name="Haridas S."/>
            <person name="Albert R."/>
            <person name="Binder M."/>
            <person name="Bloem J."/>
            <person name="Labutti K."/>
            <person name="Salamov A."/>
            <person name="Andreopoulos B."/>
            <person name="Baker S."/>
            <person name="Barry K."/>
            <person name="Bills G."/>
            <person name="Bluhm B."/>
            <person name="Cannon C."/>
            <person name="Castanera R."/>
            <person name="Culley D."/>
            <person name="Daum C."/>
            <person name="Ezra D."/>
            <person name="Gonzalez J."/>
            <person name="Henrissat B."/>
            <person name="Kuo A."/>
            <person name="Liang C."/>
            <person name="Lipzen A."/>
            <person name="Lutzoni F."/>
            <person name="Magnuson J."/>
            <person name="Mondo S."/>
            <person name="Nolan M."/>
            <person name="Ohm R."/>
            <person name="Pangilinan J."/>
            <person name="Park H.-J."/>
            <person name="Ramirez L."/>
            <person name="Alfaro M."/>
            <person name="Sun H."/>
            <person name="Tritt A."/>
            <person name="Yoshinaga Y."/>
            <person name="Zwiers L.-H."/>
            <person name="Turgeon B."/>
            <person name="Goodwin S."/>
            <person name="Spatafora J."/>
            <person name="Crous P."/>
            <person name="Grigoriev I."/>
        </authorList>
    </citation>
    <scope>NUCLEOTIDE SEQUENCE</scope>
    <source>
        <strain evidence="3">ATCC 16933</strain>
    </source>
</reference>
<dbReference type="PANTHER" id="PTHR10039">
    <property type="entry name" value="AMELOGENIN"/>
    <property type="match status" value="1"/>
</dbReference>
<name>A0A6A6NSX1_9PEZI</name>
<dbReference type="SUPFAM" id="SSF48452">
    <property type="entry name" value="TPR-like"/>
    <property type="match status" value="2"/>
</dbReference>
<dbReference type="InterPro" id="IPR056125">
    <property type="entry name" value="DUF7708"/>
</dbReference>
<feature type="domain" description="NACHT" evidence="2">
    <location>
        <begin position="257"/>
        <end position="394"/>
    </location>
</feature>
<evidence type="ECO:0000313" key="3">
    <source>
        <dbReference type="EMBL" id="KAF2454819.1"/>
    </source>
</evidence>
<protein>
    <recommendedName>
        <fullName evidence="2">NACHT domain-containing protein</fullName>
    </recommendedName>
</protein>
<dbReference type="PANTHER" id="PTHR10039:SF14">
    <property type="entry name" value="NACHT DOMAIN-CONTAINING PROTEIN"/>
    <property type="match status" value="1"/>
</dbReference>
<evidence type="ECO:0000313" key="4">
    <source>
        <dbReference type="Proteomes" id="UP000799766"/>
    </source>
</evidence>
<dbReference type="SUPFAM" id="SSF52540">
    <property type="entry name" value="P-loop containing nucleoside triphosphate hydrolases"/>
    <property type="match status" value="1"/>
</dbReference>
<keyword evidence="4" id="KW-1185">Reference proteome</keyword>
<dbReference type="Pfam" id="PF24809">
    <property type="entry name" value="DUF7708"/>
    <property type="match status" value="1"/>
</dbReference>
<dbReference type="OrthoDB" id="21416at2759"/>
<evidence type="ECO:0000259" key="2">
    <source>
        <dbReference type="PROSITE" id="PS50837"/>
    </source>
</evidence>